<proteinExistence type="predicted"/>
<organism evidence="1 2">
    <name type="scientific">Virgibacillus necropolis</name>
    <dbReference type="NCBI Taxonomy" id="163877"/>
    <lineage>
        <taxon>Bacteria</taxon>
        <taxon>Bacillati</taxon>
        <taxon>Bacillota</taxon>
        <taxon>Bacilli</taxon>
        <taxon>Bacillales</taxon>
        <taxon>Bacillaceae</taxon>
        <taxon>Virgibacillus</taxon>
    </lineage>
</organism>
<dbReference type="Proteomes" id="UP000204391">
    <property type="component" value="Chromosome"/>
</dbReference>
<evidence type="ECO:0008006" key="3">
    <source>
        <dbReference type="Google" id="ProtNLM"/>
    </source>
</evidence>
<dbReference type="EMBL" id="CP022437">
    <property type="protein sequence ID" value="ASN06773.1"/>
    <property type="molecule type" value="Genomic_DNA"/>
</dbReference>
<protein>
    <recommendedName>
        <fullName evidence="3">DUF4440 domain-containing protein</fullName>
    </recommendedName>
</protein>
<keyword evidence="2" id="KW-1185">Reference proteome</keyword>
<evidence type="ECO:0000313" key="2">
    <source>
        <dbReference type="Proteomes" id="UP000204391"/>
    </source>
</evidence>
<dbReference type="InterPro" id="IPR032710">
    <property type="entry name" value="NTF2-like_dom_sf"/>
</dbReference>
<dbReference type="RefSeq" id="WP_089533769.1">
    <property type="nucleotide sequence ID" value="NZ_CP022437.1"/>
</dbReference>
<sequence>MSIEAFTIFHDQFLQEWKKTMETGDTTFVERMAPDYYVAFFTENTKLTYFNRSEAIEGLRDSVENSIGRFTKKFENRVIRMKAADLAIVFYEQVLTENDQEKARLFSIENWKTINGEWLLTREVEERI</sequence>
<accession>A0A221MGI5</accession>
<reference evidence="1 2" key="1">
    <citation type="journal article" date="2003" name="Int. J. Syst. Evol. Microbiol.">
        <title>Virgibacillus carmonensis sp. nov., Virgibacillus necropolis sp. nov. and Virgibacillus picturae sp. nov., three novel species isolated from deteriorated mural paintings, transfer of the species of the genus salibacillus to Virgibacillus, as Virgibacillus marismortui comb. nov. and Virgibacillus salexigens comb. nov., and emended description of the genus Virgibacillus.</title>
        <authorList>
            <person name="Heyrman J."/>
            <person name="Logan N.A."/>
            <person name="Busse H.J."/>
            <person name="Balcaen A."/>
            <person name="Lebbe L."/>
            <person name="Rodriguez-Diaz M."/>
            <person name="Swings J."/>
            <person name="De Vos P."/>
        </authorList>
    </citation>
    <scope>NUCLEOTIDE SEQUENCE [LARGE SCALE GENOMIC DNA]</scope>
    <source>
        <strain evidence="1 2">LMG 19488</strain>
    </source>
</reference>
<name>A0A221MGI5_9BACI</name>
<dbReference type="AlphaFoldDB" id="A0A221MGI5"/>
<dbReference type="SUPFAM" id="SSF54427">
    <property type="entry name" value="NTF2-like"/>
    <property type="match status" value="1"/>
</dbReference>
<gene>
    <name evidence="1" type="ORF">CFK40_17990</name>
</gene>
<evidence type="ECO:0000313" key="1">
    <source>
        <dbReference type="EMBL" id="ASN06773.1"/>
    </source>
</evidence>
<dbReference type="Gene3D" id="3.10.450.50">
    <property type="match status" value="1"/>
</dbReference>
<dbReference type="OrthoDB" id="4946632at2"/>
<dbReference type="KEGG" id="vne:CFK40_17990"/>